<dbReference type="SUPFAM" id="SSF48264">
    <property type="entry name" value="Cytochrome P450"/>
    <property type="match status" value="1"/>
</dbReference>
<name>A0AAD8MWV0_9APIA</name>
<dbReference type="InterPro" id="IPR001128">
    <property type="entry name" value="Cyt_P450"/>
</dbReference>
<feature type="transmembrane region" description="Helical" evidence="10">
    <location>
        <begin position="6"/>
        <end position="23"/>
    </location>
</feature>
<dbReference type="PANTHER" id="PTHR47943">
    <property type="entry name" value="CYTOCHROME P450 93A3-LIKE"/>
    <property type="match status" value="1"/>
</dbReference>
<keyword evidence="5" id="KW-0479">Metal-binding</keyword>
<dbReference type="PRINTS" id="PR00463">
    <property type="entry name" value="EP450I"/>
</dbReference>
<evidence type="ECO:0000256" key="2">
    <source>
        <dbReference type="ARBA" id="ARBA00004370"/>
    </source>
</evidence>
<evidence type="ECO:0000313" key="11">
    <source>
        <dbReference type="EMBL" id="KAK1387979.1"/>
    </source>
</evidence>
<keyword evidence="6" id="KW-0560">Oxidoreductase</keyword>
<proteinExistence type="inferred from homology"/>
<reference evidence="11" key="1">
    <citation type="submission" date="2023-02" db="EMBL/GenBank/DDBJ databases">
        <title>Genome of toxic invasive species Heracleum sosnowskyi carries increased number of genes despite the absence of recent whole-genome duplications.</title>
        <authorList>
            <person name="Schelkunov M."/>
            <person name="Shtratnikova V."/>
            <person name="Makarenko M."/>
            <person name="Klepikova A."/>
            <person name="Omelchenko D."/>
            <person name="Novikova G."/>
            <person name="Obukhova E."/>
            <person name="Bogdanov V."/>
            <person name="Penin A."/>
            <person name="Logacheva M."/>
        </authorList>
    </citation>
    <scope>NUCLEOTIDE SEQUENCE</scope>
    <source>
        <strain evidence="11">Hsosn_3</strain>
        <tissue evidence="11">Leaf</tissue>
    </source>
</reference>
<protein>
    <submittedName>
        <fullName evidence="11">Ferulate-5-hydroxylase</fullName>
    </submittedName>
</protein>
<dbReference type="GO" id="GO:0020037">
    <property type="term" value="F:heme binding"/>
    <property type="evidence" value="ECO:0007669"/>
    <property type="project" value="InterPro"/>
</dbReference>
<organism evidence="11 12">
    <name type="scientific">Heracleum sosnowskyi</name>
    <dbReference type="NCBI Taxonomy" id="360622"/>
    <lineage>
        <taxon>Eukaryota</taxon>
        <taxon>Viridiplantae</taxon>
        <taxon>Streptophyta</taxon>
        <taxon>Embryophyta</taxon>
        <taxon>Tracheophyta</taxon>
        <taxon>Spermatophyta</taxon>
        <taxon>Magnoliopsida</taxon>
        <taxon>eudicotyledons</taxon>
        <taxon>Gunneridae</taxon>
        <taxon>Pentapetalae</taxon>
        <taxon>asterids</taxon>
        <taxon>campanulids</taxon>
        <taxon>Apiales</taxon>
        <taxon>Apiaceae</taxon>
        <taxon>Apioideae</taxon>
        <taxon>apioid superclade</taxon>
        <taxon>Tordylieae</taxon>
        <taxon>Tordyliinae</taxon>
        <taxon>Heracleum</taxon>
    </lineage>
</organism>
<dbReference type="AlphaFoldDB" id="A0AAD8MWV0"/>
<dbReference type="Gene3D" id="1.10.630.10">
    <property type="entry name" value="Cytochrome P450"/>
    <property type="match status" value="1"/>
</dbReference>
<dbReference type="Pfam" id="PF00067">
    <property type="entry name" value="p450"/>
    <property type="match status" value="1"/>
</dbReference>
<dbReference type="GO" id="GO:0004497">
    <property type="term" value="F:monooxygenase activity"/>
    <property type="evidence" value="ECO:0007669"/>
    <property type="project" value="UniProtKB-KW"/>
</dbReference>
<dbReference type="Proteomes" id="UP001237642">
    <property type="component" value="Unassembled WGS sequence"/>
</dbReference>
<evidence type="ECO:0000313" key="12">
    <source>
        <dbReference type="Proteomes" id="UP001237642"/>
    </source>
</evidence>
<evidence type="ECO:0000256" key="8">
    <source>
        <dbReference type="ARBA" id="ARBA00023033"/>
    </source>
</evidence>
<evidence type="ECO:0000256" key="6">
    <source>
        <dbReference type="ARBA" id="ARBA00023002"/>
    </source>
</evidence>
<keyword evidence="7" id="KW-0408">Iron</keyword>
<keyword evidence="10" id="KW-0812">Transmembrane</keyword>
<evidence type="ECO:0000256" key="4">
    <source>
        <dbReference type="ARBA" id="ARBA00022617"/>
    </source>
</evidence>
<evidence type="ECO:0000256" key="3">
    <source>
        <dbReference type="ARBA" id="ARBA00010617"/>
    </source>
</evidence>
<dbReference type="EMBL" id="JAUIZM010000004">
    <property type="protein sequence ID" value="KAK1387979.1"/>
    <property type="molecule type" value="Genomic_DNA"/>
</dbReference>
<sequence>MSLADFVIFLLVVVGLCWFIHLCRTFTSNGRHKPPPGPIGLPLIGSLHMLGKHPHRTLYKMSQKYGPIMSLRLGLIPTIVVSSPAAAELVLKTHDAVFANRPKVQFSDSKTMAFSEFGGYWRSVRKFCNMELLSPTKIDSMAGLRKEELGFVVEWLKNAAGSGQVVNVSEKVARLIEDMTCRMLLGKSRDERFNLTEVLNEMTKATGAFNVADFIPFLAPLDLQGLVRKAQVTGKALDKILETIIDEHEEEAREGYKKLDKDFVDVLLSLKNNPPSIHEQLAKNIDRSNIKAIILDIIFGSVETSITAIEWIMTELMRHKRLVHSFDWELPFGMSPDELDMDETFGLSLPRTKHLLAIPKIRQC</sequence>
<dbReference type="GO" id="GO:0016705">
    <property type="term" value="F:oxidoreductase activity, acting on paired donors, with incorporation or reduction of molecular oxygen"/>
    <property type="evidence" value="ECO:0007669"/>
    <property type="project" value="InterPro"/>
</dbReference>
<evidence type="ECO:0000256" key="7">
    <source>
        <dbReference type="ARBA" id="ARBA00023004"/>
    </source>
</evidence>
<dbReference type="GO" id="GO:0009805">
    <property type="term" value="P:coumarin biosynthetic process"/>
    <property type="evidence" value="ECO:0007669"/>
    <property type="project" value="UniProtKB-ARBA"/>
</dbReference>
<dbReference type="InterPro" id="IPR002401">
    <property type="entry name" value="Cyt_P450_E_grp-I"/>
</dbReference>
<comment type="caution">
    <text evidence="11">The sequence shown here is derived from an EMBL/GenBank/DDBJ whole genome shotgun (WGS) entry which is preliminary data.</text>
</comment>
<dbReference type="GO" id="GO:0016020">
    <property type="term" value="C:membrane"/>
    <property type="evidence" value="ECO:0007669"/>
    <property type="project" value="UniProtKB-SubCell"/>
</dbReference>
<keyword evidence="12" id="KW-1185">Reference proteome</keyword>
<evidence type="ECO:0000256" key="9">
    <source>
        <dbReference type="ARBA" id="ARBA00023136"/>
    </source>
</evidence>
<dbReference type="GO" id="GO:0005506">
    <property type="term" value="F:iron ion binding"/>
    <property type="evidence" value="ECO:0007669"/>
    <property type="project" value="InterPro"/>
</dbReference>
<gene>
    <name evidence="11" type="ORF">POM88_016157</name>
</gene>
<keyword evidence="9 10" id="KW-0472">Membrane</keyword>
<reference evidence="11" key="2">
    <citation type="submission" date="2023-05" db="EMBL/GenBank/DDBJ databases">
        <authorList>
            <person name="Schelkunov M.I."/>
        </authorList>
    </citation>
    <scope>NUCLEOTIDE SEQUENCE</scope>
    <source>
        <strain evidence="11">Hsosn_3</strain>
        <tissue evidence="11">Leaf</tissue>
    </source>
</reference>
<keyword evidence="10" id="KW-1133">Transmembrane helix</keyword>
<dbReference type="InterPro" id="IPR036396">
    <property type="entry name" value="Cyt_P450_sf"/>
</dbReference>
<evidence type="ECO:0000256" key="10">
    <source>
        <dbReference type="SAM" id="Phobius"/>
    </source>
</evidence>
<dbReference type="PANTHER" id="PTHR47943:SF9">
    <property type="entry name" value="CYTOCHROME P450"/>
    <property type="match status" value="1"/>
</dbReference>
<accession>A0AAD8MWV0</accession>
<keyword evidence="4" id="KW-0349">Heme</keyword>
<comment type="similarity">
    <text evidence="3">Belongs to the cytochrome P450 family.</text>
</comment>
<evidence type="ECO:0000256" key="1">
    <source>
        <dbReference type="ARBA" id="ARBA00001971"/>
    </source>
</evidence>
<keyword evidence="8" id="KW-0503">Monooxygenase</keyword>
<comment type="cofactor">
    <cofactor evidence="1">
        <name>heme</name>
        <dbReference type="ChEBI" id="CHEBI:30413"/>
    </cofactor>
</comment>
<evidence type="ECO:0000256" key="5">
    <source>
        <dbReference type="ARBA" id="ARBA00022723"/>
    </source>
</evidence>
<comment type="subcellular location">
    <subcellularLocation>
        <location evidence="2">Membrane</location>
    </subcellularLocation>
</comment>